<accession>A0A841FX28</accession>
<dbReference type="Proteomes" id="UP000548476">
    <property type="component" value="Unassembled WGS sequence"/>
</dbReference>
<protein>
    <submittedName>
        <fullName evidence="1">Uncharacterized protein</fullName>
    </submittedName>
</protein>
<sequence length="103" mass="11979">MTVSAVPRFPTAPSNRLSAAEFRLSLHLTRQRRREHTLRTHRPSRRRLRIARFAGFPIPALIARCQCCGAVWPCRDLISTLRETLGWTRRLNPILARLRREAP</sequence>
<comment type="caution">
    <text evidence="1">The sequence shown here is derived from an EMBL/GenBank/DDBJ whole genome shotgun (WGS) entry which is preliminary data.</text>
</comment>
<keyword evidence="2" id="KW-1185">Reference proteome</keyword>
<evidence type="ECO:0000313" key="1">
    <source>
        <dbReference type="EMBL" id="MBB6037029.1"/>
    </source>
</evidence>
<dbReference type="AlphaFoldDB" id="A0A841FX28"/>
<organism evidence="1 2">
    <name type="scientific">Phytomonospora endophytica</name>
    <dbReference type="NCBI Taxonomy" id="714109"/>
    <lineage>
        <taxon>Bacteria</taxon>
        <taxon>Bacillati</taxon>
        <taxon>Actinomycetota</taxon>
        <taxon>Actinomycetes</taxon>
        <taxon>Micromonosporales</taxon>
        <taxon>Micromonosporaceae</taxon>
        <taxon>Phytomonospora</taxon>
    </lineage>
</organism>
<name>A0A841FX28_9ACTN</name>
<dbReference type="EMBL" id="JACHGT010000011">
    <property type="protein sequence ID" value="MBB6037029.1"/>
    <property type="molecule type" value="Genomic_DNA"/>
</dbReference>
<dbReference type="RefSeq" id="WP_184789866.1">
    <property type="nucleotide sequence ID" value="NZ_BONT01000072.1"/>
</dbReference>
<proteinExistence type="predicted"/>
<gene>
    <name evidence="1" type="ORF">HNR73_004902</name>
</gene>
<evidence type="ECO:0000313" key="2">
    <source>
        <dbReference type="Proteomes" id="UP000548476"/>
    </source>
</evidence>
<reference evidence="1 2" key="1">
    <citation type="submission" date="2020-08" db="EMBL/GenBank/DDBJ databases">
        <title>Genomic Encyclopedia of Type Strains, Phase IV (KMG-IV): sequencing the most valuable type-strain genomes for metagenomic binning, comparative biology and taxonomic classification.</title>
        <authorList>
            <person name="Goeker M."/>
        </authorList>
    </citation>
    <scope>NUCLEOTIDE SEQUENCE [LARGE SCALE GENOMIC DNA]</scope>
    <source>
        <strain evidence="1 2">YIM 65646</strain>
    </source>
</reference>